<dbReference type="PANTHER" id="PTHR22594">
    <property type="entry name" value="ASPARTYL/LYSYL-TRNA SYNTHETASE"/>
    <property type="match status" value="1"/>
</dbReference>
<feature type="domain" description="Aminoacyl-transfer RNA synthetases class-II family profile" evidence="8">
    <location>
        <begin position="312"/>
        <end position="545"/>
    </location>
</feature>
<dbReference type="GO" id="GO:0005739">
    <property type="term" value="C:mitochondrion"/>
    <property type="evidence" value="ECO:0007669"/>
    <property type="project" value="TreeGrafter"/>
</dbReference>
<evidence type="ECO:0000256" key="4">
    <source>
        <dbReference type="ARBA" id="ARBA00022741"/>
    </source>
</evidence>
<dbReference type="EMBL" id="CABVLZ010000004">
    <property type="protein sequence ID" value="VVU95211.1"/>
    <property type="molecule type" value="Genomic_DNA"/>
</dbReference>
<keyword evidence="3" id="KW-0436">Ligase</keyword>
<dbReference type="GO" id="GO:0004816">
    <property type="term" value="F:asparagine-tRNA ligase activity"/>
    <property type="evidence" value="ECO:0007669"/>
    <property type="project" value="UniProtKB-EC"/>
</dbReference>
<dbReference type="AlphaFoldDB" id="A0A5E8CIZ7"/>
<dbReference type="GO" id="GO:0006421">
    <property type="term" value="P:asparaginyl-tRNA aminoacylation"/>
    <property type="evidence" value="ECO:0007669"/>
    <property type="project" value="InterPro"/>
</dbReference>
<dbReference type="InterPro" id="IPR004364">
    <property type="entry name" value="Aa-tRNA-synt_II"/>
</dbReference>
<evidence type="ECO:0000256" key="5">
    <source>
        <dbReference type="ARBA" id="ARBA00022840"/>
    </source>
</evidence>
<dbReference type="InterPro" id="IPR004365">
    <property type="entry name" value="NA-bd_OB_tRNA"/>
</dbReference>
<dbReference type="Pfam" id="PF01336">
    <property type="entry name" value="tRNA_anti-codon"/>
    <property type="match status" value="1"/>
</dbReference>
<keyword evidence="7 9" id="KW-0030">Aminoacyl-tRNA synthetase</keyword>
<dbReference type="InterPro" id="IPR045864">
    <property type="entry name" value="aa-tRNA-synth_II/BPL/LPL"/>
</dbReference>
<evidence type="ECO:0000256" key="3">
    <source>
        <dbReference type="ARBA" id="ARBA00022598"/>
    </source>
</evidence>
<sequence length="555" mass="63826">MSELYPEPSPNSDINTETHFFPEKKFKVSFTQNGIKDNKKFNSIEEAYQYVIANKFNLNEVNLIEIKESTKQKYSYPYDKIKNIINNAEHDLESIINTQVSVVGWIKTVRTQSKDAFAFCALNDGSTHDCIQVIVNKEKEEVEGQFDDFYQNASTGASLRVKGTLVKSPAKGQLIELVASHVVVEGKVDNPEIYPIAKKKINLDTLRNLCHLRSRTNIFGNINRIRNALSFATHKFYQERDFLHLDPNVISINECEGGAGVFTVTEIDQTNKDNQLEDGSVNWKKDHFNKRAFLTVSSQLQLEALACSMGNVYTTNKSFRSEHSLTSKHVSEFTHLEIEQCFTDFKDLMDIGEDYVKYVINYVLENNMTEIKALNSYQSKGLLERLIAIRDCDFHRMTYTEAIELIQNDLKQKLVKMKVRPKIGDDLGTEHENYLTEKFQKPVFVTHWPLDIKSFYMKQCDDGTCESFDLIVPYGVGELIGASQREEDYEKLVNIMEKKGIDREPLDFYLDLRKYGTCQHGGFGLGMDRFLMLLTGMTSIKDVIPFPVYYTNCQY</sequence>
<dbReference type="NCBIfam" id="TIGR00457">
    <property type="entry name" value="asnS"/>
    <property type="match status" value="1"/>
</dbReference>
<dbReference type="GO" id="GO:0003676">
    <property type="term" value="F:nucleic acid binding"/>
    <property type="evidence" value="ECO:0007669"/>
    <property type="project" value="InterPro"/>
</dbReference>
<accession>A0A5E8CIZ7</accession>
<dbReference type="InterPro" id="IPR002312">
    <property type="entry name" value="Asp/Asn-tRNA-synth_IIb"/>
</dbReference>
<reference evidence="9" key="1">
    <citation type="submission" date="2019-09" db="EMBL/GenBank/DDBJ databases">
        <authorList>
            <person name="Needham M D."/>
        </authorList>
    </citation>
    <scope>NUCLEOTIDE SEQUENCE</scope>
</reference>
<dbReference type="SUPFAM" id="SSF50249">
    <property type="entry name" value="Nucleic acid-binding proteins"/>
    <property type="match status" value="1"/>
</dbReference>
<evidence type="ECO:0000313" key="9">
    <source>
        <dbReference type="EMBL" id="VVU95211.1"/>
    </source>
</evidence>
<dbReference type="Gene3D" id="2.40.50.140">
    <property type="entry name" value="Nucleic acid-binding proteins"/>
    <property type="match status" value="1"/>
</dbReference>
<dbReference type="CDD" id="cd04318">
    <property type="entry name" value="EcAsnRS_like_N"/>
    <property type="match status" value="1"/>
</dbReference>
<keyword evidence="4" id="KW-0547">Nucleotide-binding</keyword>
<protein>
    <recommendedName>
        <fullName evidence="2">asparagine--tRNA ligase</fullName>
        <ecNumber evidence="2">6.1.1.22</ecNumber>
    </recommendedName>
</protein>
<evidence type="ECO:0000256" key="6">
    <source>
        <dbReference type="ARBA" id="ARBA00022917"/>
    </source>
</evidence>
<dbReference type="InterPro" id="IPR012340">
    <property type="entry name" value="NA-bd_OB-fold"/>
</dbReference>
<dbReference type="InterPro" id="IPR004522">
    <property type="entry name" value="Asn-tRNA-ligase"/>
</dbReference>
<dbReference type="EC" id="6.1.1.22" evidence="2"/>
<keyword evidence="6" id="KW-0648">Protein biosynthesis</keyword>
<dbReference type="PROSITE" id="PS50862">
    <property type="entry name" value="AA_TRNA_LIGASE_II"/>
    <property type="match status" value="1"/>
</dbReference>
<gene>
    <name evidence="9" type="ORF">CPAV1605_936</name>
</gene>
<proteinExistence type="inferred from homology"/>
<evidence type="ECO:0000256" key="2">
    <source>
        <dbReference type="ARBA" id="ARBA00012816"/>
    </source>
</evidence>
<evidence type="ECO:0000259" key="8">
    <source>
        <dbReference type="PROSITE" id="PS50862"/>
    </source>
</evidence>
<keyword evidence="5" id="KW-0067">ATP-binding</keyword>
<dbReference type="SUPFAM" id="SSF55681">
    <property type="entry name" value="Class II aaRS and biotin synthetases"/>
    <property type="match status" value="1"/>
</dbReference>
<organism evidence="9">
    <name type="scientific">seawater metagenome</name>
    <dbReference type="NCBI Taxonomy" id="1561972"/>
    <lineage>
        <taxon>unclassified sequences</taxon>
        <taxon>metagenomes</taxon>
        <taxon>ecological metagenomes</taxon>
    </lineage>
</organism>
<dbReference type="GO" id="GO:0005524">
    <property type="term" value="F:ATP binding"/>
    <property type="evidence" value="ECO:0007669"/>
    <property type="project" value="UniProtKB-KW"/>
</dbReference>
<dbReference type="InterPro" id="IPR006195">
    <property type="entry name" value="aa-tRNA-synth_II"/>
</dbReference>
<comment type="similarity">
    <text evidence="1">Belongs to the class-II aminoacyl-tRNA synthetase family.</text>
</comment>
<evidence type="ECO:0000256" key="1">
    <source>
        <dbReference type="ARBA" id="ARBA00008226"/>
    </source>
</evidence>
<dbReference type="Gene3D" id="3.30.930.10">
    <property type="entry name" value="Bira Bifunctional Protein, Domain 2"/>
    <property type="match status" value="1"/>
</dbReference>
<name>A0A5E8CIZ7_9ZZZZ</name>
<dbReference type="PANTHER" id="PTHR22594:SF34">
    <property type="entry name" value="ASPARAGINE--TRNA LIGASE, MITOCHONDRIAL-RELATED"/>
    <property type="match status" value="1"/>
</dbReference>
<evidence type="ECO:0000256" key="7">
    <source>
        <dbReference type="ARBA" id="ARBA00023146"/>
    </source>
</evidence>
<dbReference type="Pfam" id="PF00152">
    <property type="entry name" value="tRNA-synt_2"/>
    <property type="match status" value="1"/>
</dbReference>
<dbReference type="PRINTS" id="PR01042">
    <property type="entry name" value="TRNASYNTHASP"/>
</dbReference>
<dbReference type="NCBIfam" id="NF003037">
    <property type="entry name" value="PRK03932.1"/>
    <property type="match status" value="1"/>
</dbReference>